<sequence length="583" mass="67059">MKKQSIKVSKETSRILLQNQPILSNIEKALQLEPQSLKFVQKQFICYEPDPKKLKDVIPLLKIELNKYIGFTAKFQLEGETTVQSLLSHLLSLRFRFPSTSDLRFVLLSENKRQCEFYIYGTKPNSIEKIKHMIGKESPIIFEEYQRFHLIPSLVHKNYYQLFNLVDQLNLTTIPQDFEEGVVPTVYGTRGYMKEFKKQVDKIEVAMVEVIKIKTKTTIGMIEKNYFDDKFDEMVSKTMKTPPGYWCIFTQSGKTMHCELHVEKQFAQHIFISLTGFFDGIKKLKVKSNLNGDDVLIYNKYFTTFPAPMNCYFEKVKTPKTNSYDIFAIITINKDINPTVTDDWEKKITEYVEHIKFKTDDEQPPKPLNSEKSKVRKSFILVQPPVLQDKAPIKTTGLKEESQVVTEQKSYDKQPLTQSQPSVIQPTTTPKPKEETQQDKKEEHFEISTMETPKVNSDSKILATLCEQGNTNQFIPRRPAMANSNRKPPSRNLLEKHKKMRIETNAKDEKSSTSNKLSSNEKKETKTVPKMPVGGGAVPVVSLADLQKKTLKTNKGGVSPKSKVNSSKQETELEKVLKAHQHK</sequence>
<dbReference type="EMBL" id="BAAFRS010000346">
    <property type="protein sequence ID" value="GAB1227605.1"/>
    <property type="molecule type" value="Genomic_DNA"/>
</dbReference>
<comment type="caution">
    <text evidence="2">The sequence shown here is derived from an EMBL/GenBank/DDBJ whole genome shotgun (WGS) entry which is preliminary data.</text>
</comment>
<feature type="region of interest" description="Disordered" evidence="1">
    <location>
        <begin position="471"/>
        <end position="537"/>
    </location>
</feature>
<feature type="compositionally biased region" description="Polar residues" evidence="1">
    <location>
        <begin position="415"/>
        <end position="424"/>
    </location>
</feature>
<feature type="region of interest" description="Disordered" evidence="1">
    <location>
        <begin position="550"/>
        <end position="583"/>
    </location>
</feature>
<proteinExistence type="predicted"/>
<name>A0ABQ0DXM7_9EUKA</name>
<feature type="compositionally biased region" description="Basic and acidic residues" evidence="1">
    <location>
        <begin position="501"/>
        <end position="511"/>
    </location>
</feature>
<gene>
    <name evidence="2" type="ORF">ENUP19_0346G0028</name>
</gene>
<feature type="compositionally biased region" description="Basic and acidic residues" evidence="1">
    <location>
        <begin position="431"/>
        <end position="443"/>
    </location>
</feature>
<evidence type="ECO:0008006" key="4">
    <source>
        <dbReference type="Google" id="ProtNLM"/>
    </source>
</evidence>
<evidence type="ECO:0000256" key="1">
    <source>
        <dbReference type="SAM" id="MobiDB-lite"/>
    </source>
</evidence>
<protein>
    <recommendedName>
        <fullName evidence="4">Caldesmon</fullName>
    </recommendedName>
</protein>
<accession>A0ABQ0DXM7</accession>
<evidence type="ECO:0000313" key="2">
    <source>
        <dbReference type="EMBL" id="GAB1227605.1"/>
    </source>
</evidence>
<keyword evidence="3" id="KW-1185">Reference proteome</keyword>
<feature type="region of interest" description="Disordered" evidence="1">
    <location>
        <begin position="392"/>
        <end position="443"/>
    </location>
</feature>
<organism evidence="2 3">
    <name type="scientific">Entamoeba nuttalli</name>
    <dbReference type="NCBI Taxonomy" id="412467"/>
    <lineage>
        <taxon>Eukaryota</taxon>
        <taxon>Amoebozoa</taxon>
        <taxon>Evosea</taxon>
        <taxon>Archamoebae</taxon>
        <taxon>Mastigamoebida</taxon>
        <taxon>Entamoebidae</taxon>
        <taxon>Entamoeba</taxon>
    </lineage>
</organism>
<reference evidence="2 3" key="1">
    <citation type="journal article" date="2019" name="PLoS Negl. Trop. Dis.">
        <title>Whole genome sequencing of Entamoeba nuttalli reveals mammalian host-related molecular signatures and a novel octapeptide-repeat surface protein.</title>
        <authorList>
            <person name="Tanaka M."/>
            <person name="Makiuchi T."/>
            <person name="Komiyama T."/>
            <person name="Shiina T."/>
            <person name="Osaki K."/>
            <person name="Tachibana H."/>
        </authorList>
    </citation>
    <scope>NUCLEOTIDE SEQUENCE [LARGE SCALE GENOMIC DNA]</scope>
    <source>
        <strain evidence="2 3">P19-061405</strain>
    </source>
</reference>
<dbReference type="Proteomes" id="UP001628156">
    <property type="component" value="Unassembled WGS sequence"/>
</dbReference>
<evidence type="ECO:0000313" key="3">
    <source>
        <dbReference type="Proteomes" id="UP001628156"/>
    </source>
</evidence>